<sequence>MKKILLTIGLFCSAFFFSQKSMSYVQISYGSICCGTPSTKPVTDYLKKFEKSNQLKAFEILRQGGLGREGEFNLYIGIDGLGKKQKTTFKKGLQSAIALQNKKRKQDSDGTVSFDSAVTLYKSDLTNIKNLTIYKNKRIK</sequence>
<proteinExistence type="predicted"/>
<gene>
    <name evidence="1" type="ORF">HHL23_15825</name>
</gene>
<protein>
    <submittedName>
        <fullName evidence="1">Uncharacterized protein</fullName>
    </submittedName>
</protein>
<organism evidence="1 2">
    <name type="scientific">Chryseobacterium antibioticum</name>
    <dbReference type="NCBI Taxonomy" id="2728847"/>
    <lineage>
        <taxon>Bacteria</taxon>
        <taxon>Pseudomonadati</taxon>
        <taxon>Bacteroidota</taxon>
        <taxon>Flavobacteriia</taxon>
        <taxon>Flavobacteriales</taxon>
        <taxon>Weeksellaceae</taxon>
        <taxon>Chryseobacterium group</taxon>
        <taxon>Chryseobacterium</taxon>
    </lineage>
</organism>
<accession>A0A7Y0APU2</accession>
<dbReference type="AlphaFoldDB" id="A0A7Y0APU2"/>
<dbReference type="EMBL" id="JABBGI010000021">
    <property type="protein sequence ID" value="NML71260.1"/>
    <property type="molecule type" value="Genomic_DNA"/>
</dbReference>
<name>A0A7Y0APU2_9FLAO</name>
<evidence type="ECO:0000313" key="2">
    <source>
        <dbReference type="Proteomes" id="UP000544054"/>
    </source>
</evidence>
<dbReference type="Proteomes" id="UP000544054">
    <property type="component" value="Unassembled WGS sequence"/>
</dbReference>
<dbReference type="RefSeq" id="WP_169235764.1">
    <property type="nucleotide sequence ID" value="NZ_JABBGI010000021.1"/>
</dbReference>
<evidence type="ECO:0000313" key="1">
    <source>
        <dbReference type="EMBL" id="NML71260.1"/>
    </source>
</evidence>
<reference evidence="1 2" key="1">
    <citation type="submission" date="2020-04" db="EMBL/GenBank/DDBJ databases">
        <title>Chryseobacterium sp. RP-3-3 sp. nov., isolated from Jeju soil.</title>
        <authorList>
            <person name="Dahal R.H."/>
        </authorList>
    </citation>
    <scope>NUCLEOTIDE SEQUENCE [LARGE SCALE GENOMIC DNA]</scope>
    <source>
        <strain evidence="1 2">RP-3-3</strain>
    </source>
</reference>
<comment type="caution">
    <text evidence="1">The sequence shown here is derived from an EMBL/GenBank/DDBJ whole genome shotgun (WGS) entry which is preliminary data.</text>
</comment>
<keyword evidence="2" id="KW-1185">Reference proteome</keyword>